<dbReference type="PANTHER" id="PTHR33107:SF28">
    <property type="entry name" value="CYSTEINE PROTEASE INHIBITOR 8-LIKE"/>
    <property type="match status" value="1"/>
</dbReference>
<feature type="chain" id="PRO_5043042605" evidence="2">
    <location>
        <begin position="32"/>
        <end position="229"/>
    </location>
</feature>
<reference evidence="3 4" key="1">
    <citation type="submission" date="2024-01" db="EMBL/GenBank/DDBJ databases">
        <title>Genome assemblies of Stephania.</title>
        <authorList>
            <person name="Yang L."/>
        </authorList>
    </citation>
    <scope>NUCLEOTIDE SEQUENCE [LARGE SCALE GENOMIC DNA]</scope>
    <source>
        <strain evidence="3">QJT</strain>
        <tissue evidence="3">Leaf</tissue>
    </source>
</reference>
<dbReference type="EMBL" id="JBBNAE010000004">
    <property type="protein sequence ID" value="KAK9131180.1"/>
    <property type="molecule type" value="Genomic_DNA"/>
</dbReference>
<evidence type="ECO:0000256" key="1">
    <source>
        <dbReference type="ARBA" id="ARBA00005440"/>
    </source>
</evidence>
<proteinExistence type="inferred from homology"/>
<keyword evidence="2" id="KW-0732">Signal</keyword>
<evidence type="ECO:0000313" key="3">
    <source>
        <dbReference type="EMBL" id="KAK9131180.1"/>
    </source>
</evidence>
<organism evidence="3 4">
    <name type="scientific">Stephania japonica</name>
    <dbReference type="NCBI Taxonomy" id="461633"/>
    <lineage>
        <taxon>Eukaryota</taxon>
        <taxon>Viridiplantae</taxon>
        <taxon>Streptophyta</taxon>
        <taxon>Embryophyta</taxon>
        <taxon>Tracheophyta</taxon>
        <taxon>Spermatophyta</taxon>
        <taxon>Magnoliopsida</taxon>
        <taxon>Ranunculales</taxon>
        <taxon>Menispermaceae</taxon>
        <taxon>Menispermoideae</taxon>
        <taxon>Cissampelideae</taxon>
        <taxon>Stephania</taxon>
    </lineage>
</organism>
<dbReference type="AlphaFoldDB" id="A0AAP0JCT6"/>
<dbReference type="Proteomes" id="UP001417504">
    <property type="component" value="Unassembled WGS sequence"/>
</dbReference>
<dbReference type="InterPro" id="IPR011065">
    <property type="entry name" value="Kunitz_inhibitor_STI-like_sf"/>
</dbReference>
<dbReference type="GO" id="GO:0004866">
    <property type="term" value="F:endopeptidase inhibitor activity"/>
    <property type="evidence" value="ECO:0007669"/>
    <property type="project" value="InterPro"/>
</dbReference>
<evidence type="ECO:0000256" key="2">
    <source>
        <dbReference type="SAM" id="SignalP"/>
    </source>
</evidence>
<dbReference type="Pfam" id="PF00197">
    <property type="entry name" value="Kunitz_legume"/>
    <property type="match status" value="1"/>
</dbReference>
<gene>
    <name evidence="3" type="ORF">Sjap_011667</name>
</gene>
<accession>A0AAP0JCT6</accession>
<sequence length="229" mass="25680">MQHINKNMSPPALTAILFFFSFFFTFTAINAQTPEAVLDSQGNPVQVGVGYRLLPPIRPFGGLGLGPNRNHTICPLSVVQMRPLRNGLPIYFAPVHQPTEGVVLTSTDYTLWFNFSAISMAAMWKREPLDQSVGKYFITSDFVFNNSHINGSQTIENHFKIELVSGPGIMGLYKLSWCPTVCSTCEKVLCKDIGVHFDEDKFSRLALSDDFPYVFSFVRKAQMEQINAL</sequence>
<dbReference type="SUPFAM" id="SSF50386">
    <property type="entry name" value="STI-like"/>
    <property type="match status" value="1"/>
</dbReference>
<dbReference type="SMART" id="SM00452">
    <property type="entry name" value="STI"/>
    <property type="match status" value="1"/>
</dbReference>
<feature type="signal peptide" evidence="2">
    <location>
        <begin position="1"/>
        <end position="31"/>
    </location>
</feature>
<protein>
    <submittedName>
        <fullName evidence="3">Uncharacterized protein</fullName>
    </submittedName>
</protein>
<comment type="caution">
    <text evidence="3">The sequence shown here is derived from an EMBL/GenBank/DDBJ whole genome shotgun (WGS) entry which is preliminary data.</text>
</comment>
<comment type="similarity">
    <text evidence="1">Belongs to the protease inhibitor I3 (leguminous Kunitz-type inhibitor) family.</text>
</comment>
<keyword evidence="4" id="KW-1185">Reference proteome</keyword>
<dbReference type="InterPro" id="IPR002160">
    <property type="entry name" value="Prot_inh_Kunz-lg"/>
</dbReference>
<evidence type="ECO:0000313" key="4">
    <source>
        <dbReference type="Proteomes" id="UP001417504"/>
    </source>
</evidence>
<dbReference type="Gene3D" id="2.80.10.50">
    <property type="match status" value="1"/>
</dbReference>
<name>A0AAP0JCT6_9MAGN</name>
<dbReference type="PANTHER" id="PTHR33107">
    <property type="entry name" value="KUNITZ TRYPSIN INHIBITOR 2"/>
    <property type="match status" value="1"/>
</dbReference>